<organism evidence="1 2">
    <name type="scientific">Bemisia tabaci</name>
    <name type="common">Sweetpotato whitefly</name>
    <name type="synonym">Aleurodes tabaci</name>
    <dbReference type="NCBI Taxonomy" id="7038"/>
    <lineage>
        <taxon>Eukaryota</taxon>
        <taxon>Metazoa</taxon>
        <taxon>Ecdysozoa</taxon>
        <taxon>Arthropoda</taxon>
        <taxon>Hexapoda</taxon>
        <taxon>Insecta</taxon>
        <taxon>Pterygota</taxon>
        <taxon>Neoptera</taxon>
        <taxon>Paraneoptera</taxon>
        <taxon>Hemiptera</taxon>
        <taxon>Sternorrhyncha</taxon>
        <taxon>Aleyrodoidea</taxon>
        <taxon>Aleyrodidae</taxon>
        <taxon>Aleyrodinae</taxon>
        <taxon>Bemisia</taxon>
    </lineage>
</organism>
<reference evidence="1" key="1">
    <citation type="submission" date="2021-12" db="EMBL/GenBank/DDBJ databases">
        <authorList>
            <person name="King R."/>
        </authorList>
    </citation>
    <scope>NUCLEOTIDE SEQUENCE</scope>
</reference>
<evidence type="ECO:0000313" key="2">
    <source>
        <dbReference type="Proteomes" id="UP001152759"/>
    </source>
</evidence>
<proteinExistence type="predicted"/>
<dbReference type="EMBL" id="OU963864">
    <property type="protein sequence ID" value="CAH0387094.1"/>
    <property type="molecule type" value="Genomic_DNA"/>
</dbReference>
<gene>
    <name evidence="1" type="ORF">BEMITA_LOCUS6148</name>
</gene>
<keyword evidence="2" id="KW-1185">Reference proteome</keyword>
<sequence length="102" mass="11420">MSGSNDHPLPTEIKQRMKLYILGKHHSTVITMNKNLLESVDKECMVTPSKTFGEKDTVVPPASVSENNLANESFTLKEVDDDHLENTEGDSPVLQKFSFLML</sequence>
<protein>
    <submittedName>
        <fullName evidence="1">Uncharacterized protein</fullName>
    </submittedName>
</protein>
<name>A0A9P0A9V4_BEMTA</name>
<dbReference type="AlphaFoldDB" id="A0A9P0A9V4"/>
<evidence type="ECO:0000313" key="1">
    <source>
        <dbReference type="EMBL" id="CAH0387094.1"/>
    </source>
</evidence>
<dbReference type="Proteomes" id="UP001152759">
    <property type="component" value="Chromosome 3"/>
</dbReference>
<accession>A0A9P0A9V4</accession>